<evidence type="ECO:0000313" key="2">
    <source>
        <dbReference type="EMBL" id="PSR20287.1"/>
    </source>
</evidence>
<comment type="caution">
    <text evidence="2">The sequence shown here is derived from an EMBL/GenBank/DDBJ whole genome shotgun (WGS) entry which is preliminary data.</text>
</comment>
<name>A0A2T2WDH3_9FIRM</name>
<protein>
    <recommendedName>
        <fullName evidence="1">Helix-turn-helix domain-containing protein</fullName>
    </recommendedName>
</protein>
<proteinExistence type="predicted"/>
<feature type="domain" description="Helix-turn-helix" evidence="1">
    <location>
        <begin position="7"/>
        <end position="50"/>
    </location>
</feature>
<dbReference type="AlphaFoldDB" id="A0A2T2WDH3"/>
<evidence type="ECO:0000313" key="3">
    <source>
        <dbReference type="Proteomes" id="UP000241848"/>
    </source>
</evidence>
<gene>
    <name evidence="2" type="ORF">C7B45_15575</name>
</gene>
<sequence>MPDEKRFLTVAEVARILDMSKIHLYRRIDQGEIPHIKIGGAIRIPKWWIDQLEQGASSTPPSEAS</sequence>
<accession>A0A2T2WDH3</accession>
<dbReference type="InterPro" id="IPR009061">
    <property type="entry name" value="DNA-bd_dom_put_sf"/>
</dbReference>
<organism evidence="2 3">
    <name type="scientific">Sulfobacillus acidophilus</name>
    <dbReference type="NCBI Taxonomy" id="53633"/>
    <lineage>
        <taxon>Bacteria</taxon>
        <taxon>Bacillati</taxon>
        <taxon>Bacillota</taxon>
        <taxon>Clostridia</taxon>
        <taxon>Eubacteriales</taxon>
        <taxon>Clostridiales Family XVII. Incertae Sedis</taxon>
        <taxon>Sulfobacillus</taxon>
    </lineage>
</organism>
<dbReference type="EMBL" id="PXYV01000071">
    <property type="protein sequence ID" value="PSR20287.1"/>
    <property type="molecule type" value="Genomic_DNA"/>
</dbReference>
<dbReference type="SUPFAM" id="SSF46955">
    <property type="entry name" value="Putative DNA-binding domain"/>
    <property type="match status" value="1"/>
</dbReference>
<dbReference type="Pfam" id="PF12728">
    <property type="entry name" value="HTH_17"/>
    <property type="match status" value="1"/>
</dbReference>
<dbReference type="GO" id="GO:0003677">
    <property type="term" value="F:DNA binding"/>
    <property type="evidence" value="ECO:0007669"/>
    <property type="project" value="InterPro"/>
</dbReference>
<dbReference type="InterPro" id="IPR041657">
    <property type="entry name" value="HTH_17"/>
</dbReference>
<dbReference type="Proteomes" id="UP000241848">
    <property type="component" value="Unassembled WGS sequence"/>
</dbReference>
<dbReference type="NCBIfam" id="TIGR01764">
    <property type="entry name" value="excise"/>
    <property type="match status" value="1"/>
</dbReference>
<dbReference type="InterPro" id="IPR010093">
    <property type="entry name" value="SinI_DNA-bd"/>
</dbReference>
<reference evidence="2 3" key="1">
    <citation type="journal article" date="2014" name="BMC Genomics">
        <title>Comparison of environmental and isolate Sulfobacillus genomes reveals diverse carbon, sulfur, nitrogen, and hydrogen metabolisms.</title>
        <authorList>
            <person name="Justice N.B."/>
            <person name="Norman A."/>
            <person name="Brown C.T."/>
            <person name="Singh A."/>
            <person name="Thomas B.C."/>
            <person name="Banfield J.F."/>
        </authorList>
    </citation>
    <scope>NUCLEOTIDE SEQUENCE [LARGE SCALE GENOMIC DNA]</scope>
    <source>
        <strain evidence="2">AMDSBA3</strain>
    </source>
</reference>
<evidence type="ECO:0000259" key="1">
    <source>
        <dbReference type="Pfam" id="PF12728"/>
    </source>
</evidence>